<protein>
    <submittedName>
        <fullName evidence="1">Uncharacterized protein</fullName>
    </submittedName>
</protein>
<dbReference type="AGR" id="MGI:1096341"/>
<reference evidence="1" key="3">
    <citation type="journal article" date="2000" name="Genome Res.">
        <title>RIKEN integrated sequence analysis (RISA) system--384-format sequencing pipeline with 384 multicapillary sequencer.</title>
        <authorList>
            <person name="Shibata K."/>
            <person name="Itoh M."/>
            <person name="Aizawa K."/>
            <person name="Nagaoka S."/>
            <person name="Sasaki N."/>
            <person name="Carninci P."/>
            <person name="Konno H."/>
            <person name="Akiyama J."/>
            <person name="Nishi K."/>
            <person name="Kitsunai T."/>
            <person name="Tashiro H."/>
            <person name="Itoh M."/>
            <person name="Sumi N."/>
            <person name="Ishii Y."/>
            <person name="Nakamura S."/>
            <person name="Hazama M."/>
            <person name="Nishine T."/>
            <person name="Harada A."/>
            <person name="Yamamoto R."/>
            <person name="Matsumoto H."/>
            <person name="Sakaguchi S."/>
            <person name="Ikegami T."/>
            <person name="Kashiwagi K."/>
            <person name="Fujiwake S."/>
            <person name="Inoue K."/>
            <person name="Togawa Y."/>
            <person name="Izawa M."/>
            <person name="Ohara E."/>
            <person name="Watahiki M."/>
            <person name="Yoneda Y."/>
            <person name="Ishikawa T."/>
            <person name="Ozawa K."/>
            <person name="Tanaka T."/>
            <person name="Matsuura S."/>
            <person name="Kawai J."/>
            <person name="Okazaki Y."/>
            <person name="Muramatsu M."/>
            <person name="Inoue Y."/>
            <person name="Kira A."/>
            <person name="Hayashizaki Y."/>
        </authorList>
    </citation>
    <scope>NUCLEOTIDE SEQUENCE</scope>
    <source>
        <strain evidence="1">C57BL/6J</strain>
        <tissue evidence="1">Epididymis</tissue>
    </source>
</reference>
<name>Q8BJ38_MOUSE</name>
<dbReference type="DNASU" id="242705"/>
<reference evidence="1" key="1">
    <citation type="journal article" date="1999" name="Methods Enzymol.">
        <title>High-efficiency full-length cDNA cloning.</title>
        <authorList>
            <person name="Carninci P."/>
            <person name="Hayashizaki Y."/>
        </authorList>
    </citation>
    <scope>NUCLEOTIDE SEQUENCE</scope>
    <source>
        <strain evidence="1">C57BL/6J</strain>
        <tissue evidence="1">Epididymis</tissue>
    </source>
</reference>
<dbReference type="EMBL" id="AK033797">
    <property type="protein sequence ID" value="BAC28478.1"/>
    <property type="molecule type" value="mRNA"/>
</dbReference>
<reference evidence="1" key="6">
    <citation type="journal article" date="2002" name="Nature">
        <title>Analysis of the mouse transcriptome based on functional annotation of 60,770 full-length cDNAs.</title>
        <authorList>
            <consortium name="The FANTOM Consortium and the RIKEN Genome Exploration Research Group Phase I and II Team"/>
        </authorList>
    </citation>
    <scope>NUCLEOTIDE SEQUENCE</scope>
    <source>
        <strain evidence="1">C57BL/6J</strain>
        <tissue evidence="1">Epididymis</tissue>
    </source>
</reference>
<gene>
    <name evidence="2" type="primary">E2f2</name>
</gene>
<evidence type="ECO:0000313" key="2">
    <source>
        <dbReference type="MGI" id="MGI:1096341"/>
    </source>
</evidence>
<reference evidence="1" key="5">
    <citation type="submission" date="2001-07" db="EMBL/GenBank/DDBJ databases">
        <authorList>
            <person name="Adachi J."/>
            <person name="Aizawa K."/>
            <person name="Akimura T."/>
            <person name="Arakawa T."/>
            <person name="Bono H."/>
            <person name="Carninci P."/>
            <person name="Fukuda S."/>
            <person name="Furuno M."/>
            <person name="Hanagaki T."/>
            <person name="Hara A."/>
            <person name="Hashizume W."/>
            <person name="Hayashida K."/>
            <person name="Hayatsu N."/>
            <person name="Hiramoto K."/>
            <person name="Hiraoka T."/>
            <person name="Hirozane T."/>
            <person name="Hori F."/>
            <person name="Imotani K."/>
            <person name="Ishii Y."/>
            <person name="Itoh M."/>
            <person name="Kagawa I."/>
            <person name="Kasukawa T."/>
            <person name="Katoh H."/>
            <person name="Kawai J."/>
            <person name="Kojima Y."/>
            <person name="Kondo S."/>
            <person name="Konno H."/>
            <person name="Kouda M."/>
            <person name="Koya S."/>
            <person name="Kurihara C."/>
            <person name="Matsuyama T."/>
            <person name="Miyazaki A."/>
            <person name="Murata M."/>
            <person name="Nakamura M."/>
            <person name="Nishi K."/>
            <person name="Nomura K."/>
            <person name="Numazaki R."/>
            <person name="Ohno M."/>
            <person name="Ohsato N."/>
            <person name="Okazaki Y."/>
            <person name="Saito R."/>
            <person name="Saitoh H."/>
            <person name="Sakai C."/>
            <person name="Sakai K."/>
            <person name="Sakazume N."/>
            <person name="Sano H."/>
            <person name="Sasaki D."/>
            <person name="Shibata K."/>
            <person name="Shinagawa A."/>
            <person name="Shiraki T."/>
            <person name="Sogabe Y."/>
            <person name="Tagami M."/>
            <person name="Tagawa A."/>
            <person name="Takahashi F."/>
            <person name="Takaku-Akahira S."/>
            <person name="Takeda Y."/>
            <person name="Tanaka T."/>
            <person name="Tomaru A."/>
            <person name="Toya T."/>
            <person name="Yasunishi A."/>
            <person name="Muramatsu M."/>
            <person name="Hayashizaki Y."/>
        </authorList>
    </citation>
    <scope>NUCLEOTIDE SEQUENCE</scope>
    <source>
        <strain evidence="1">C57BL/6J</strain>
        <tissue evidence="1">Epididymis</tissue>
    </source>
</reference>
<organism evidence="1">
    <name type="scientific">Mus musculus</name>
    <name type="common">Mouse</name>
    <dbReference type="NCBI Taxonomy" id="10090"/>
    <lineage>
        <taxon>Eukaryota</taxon>
        <taxon>Metazoa</taxon>
        <taxon>Chordata</taxon>
        <taxon>Craniata</taxon>
        <taxon>Vertebrata</taxon>
        <taxon>Euteleostomi</taxon>
        <taxon>Mammalia</taxon>
        <taxon>Eutheria</taxon>
        <taxon>Euarchontoglires</taxon>
        <taxon>Glires</taxon>
        <taxon>Rodentia</taxon>
        <taxon>Myomorpha</taxon>
        <taxon>Muroidea</taxon>
        <taxon>Muridae</taxon>
        <taxon>Murinae</taxon>
        <taxon>Mus</taxon>
        <taxon>Mus</taxon>
    </lineage>
</organism>
<evidence type="ECO:0000313" key="1">
    <source>
        <dbReference type="EMBL" id="BAC28478.1"/>
    </source>
</evidence>
<dbReference type="BioGRID-ORCS" id="242705">
    <property type="hits" value="7 hits in 62 CRISPR screens"/>
</dbReference>
<reference evidence="1" key="7">
    <citation type="journal article" date="2005" name="Science">
        <title>The Transcriptional Landscape of the Mammalian Genome.</title>
        <authorList>
            <consortium name="The FANTOM Consortium"/>
            <consortium name="Riken Genome Exploration Research Group and Genome Science Group (Genome Network Project Core Group)"/>
        </authorList>
    </citation>
    <scope>NUCLEOTIDE SEQUENCE</scope>
    <source>
        <strain evidence="1">C57BL/6J</strain>
        <tissue evidence="1">Epididymis</tissue>
    </source>
</reference>
<dbReference type="iPTMnet" id="Q8BJ38"/>
<sequence length="123" mass="13704">MRVLPEIWFDAHEAGDSIAVSWSLPFSCAPTEISDLCALGSGWRRAWLSEKRAAIPVWCEVKNTVQIQVQSKDPAQGWMEASPVFLISELFLINPAWSRGWTSREKPEASVGTSSHLFLANDT</sequence>
<dbReference type="RefSeq" id="NP_001292328.1">
    <property type="nucleotide sequence ID" value="NM_001305399.1"/>
</dbReference>
<dbReference type="GeneID" id="242705"/>
<reference evidence="1" key="2">
    <citation type="journal article" date="2000" name="Genome Res.">
        <title>Normalization and subtraction of cap-trapper-selected cDNAs to prepare full-length cDNA libraries for rapid discovery of new genes.</title>
        <authorList>
            <person name="Carninci P."/>
            <person name="Shibata Y."/>
            <person name="Hayatsu N."/>
            <person name="Sugahara Y."/>
            <person name="Shibata K."/>
            <person name="Itoh M."/>
            <person name="Konno H."/>
            <person name="Okazaki Y."/>
            <person name="Muramatsu M."/>
            <person name="Hayashizaki Y."/>
        </authorList>
    </citation>
    <scope>NUCLEOTIDE SEQUENCE</scope>
    <source>
        <strain evidence="1">C57BL/6J</strain>
        <tissue evidence="1">Epididymis</tissue>
    </source>
</reference>
<dbReference type="RefSeq" id="NP_808401.1">
    <property type="nucleotide sequence ID" value="NM_177733.7"/>
</dbReference>
<dbReference type="KEGG" id="mmu:242705"/>
<proteinExistence type="evidence at transcript level"/>
<dbReference type="OrthoDB" id="1743261at2759"/>
<reference evidence="1" key="8">
    <citation type="journal article" date="2005" name="Science">
        <title>Antisense Transcription in the Mammalian Transcriptome.</title>
        <authorList>
            <consortium name="RIKEN Genome Exploration Research Group and Genome Science Group (Genome Network Project Core Group) and the FANTOM Consortium"/>
        </authorList>
    </citation>
    <scope>NUCLEOTIDE SEQUENCE</scope>
    <source>
        <strain evidence="1">C57BL/6J</strain>
        <tissue evidence="1">Epididymis</tissue>
    </source>
</reference>
<dbReference type="AlphaFoldDB" id="Q8BJ38"/>
<reference evidence="1" key="4">
    <citation type="journal article" date="2001" name="Nature">
        <title>Functional annotation of a full-length mouse cDNA collection.</title>
        <authorList>
            <consortium name="The RIKEN Genome Exploration Research Group Phase II Team and the FANTOM Consortium"/>
        </authorList>
    </citation>
    <scope>NUCLEOTIDE SEQUENCE</scope>
    <source>
        <strain evidence="1">C57BL/6J</strain>
        <tissue evidence="1">Epididymis</tissue>
    </source>
</reference>
<accession>Q8BJ38</accession>
<dbReference type="CTD" id="1870"/>
<dbReference type="MGI" id="MGI:1096341">
    <property type="gene designation" value="E2f2"/>
</dbReference>